<evidence type="ECO:0000313" key="1">
    <source>
        <dbReference type="EMBL" id="GBF78871.1"/>
    </source>
</evidence>
<reference evidence="2" key="1">
    <citation type="submission" date="2017-05" db="EMBL/GenBank/DDBJ databases">
        <title>Physiological properties and genetic analysis related to exopolysaccharide production of fresh-water unicellular cyanobacterium Aphanothece sacrum, Suizenji Nori, that has been cultured as a food source in Japan.</title>
        <authorList>
            <person name="Kanesaki Y."/>
            <person name="Yoshikawa S."/>
            <person name="Ohki K."/>
        </authorList>
    </citation>
    <scope>NUCLEOTIDE SEQUENCE [LARGE SCALE GENOMIC DNA]</scope>
    <source>
        <strain evidence="2">FPU1</strain>
    </source>
</reference>
<dbReference type="RefSeq" id="WP_172957395.1">
    <property type="nucleotide sequence ID" value="NZ_BDQK01000001.1"/>
</dbReference>
<protein>
    <submittedName>
        <fullName evidence="1">RINT-1/TIP-1 domain-containing protein</fullName>
    </submittedName>
</protein>
<evidence type="ECO:0000313" key="2">
    <source>
        <dbReference type="Proteomes" id="UP000287247"/>
    </source>
</evidence>
<dbReference type="Proteomes" id="UP000287247">
    <property type="component" value="Unassembled WGS sequence"/>
</dbReference>
<dbReference type="EMBL" id="BDQK01000001">
    <property type="protein sequence ID" value="GBF78871.1"/>
    <property type="molecule type" value="Genomic_DNA"/>
</dbReference>
<gene>
    <name evidence="1" type="ORF">AsFPU1_0261</name>
</gene>
<accession>A0A401ICB9</accession>
<proteinExistence type="predicted"/>
<comment type="caution">
    <text evidence="1">The sequence shown here is derived from an EMBL/GenBank/DDBJ whole genome shotgun (WGS) entry which is preliminary data.</text>
</comment>
<sequence>MIIPDDPAIQIIRDVRHQISENNAHEPKKLINYYLELQKQYHLEHQKKAKLTTK</sequence>
<keyword evidence="2" id="KW-1185">Reference proteome</keyword>
<name>A0A401ICB9_APHSA</name>
<organism evidence="1 2">
    <name type="scientific">Aphanothece sacrum FPU1</name>
    <dbReference type="NCBI Taxonomy" id="1920663"/>
    <lineage>
        <taxon>Bacteria</taxon>
        <taxon>Bacillati</taxon>
        <taxon>Cyanobacteriota</taxon>
        <taxon>Cyanophyceae</taxon>
        <taxon>Oscillatoriophycideae</taxon>
        <taxon>Chroococcales</taxon>
        <taxon>Aphanothecaceae</taxon>
        <taxon>Aphanothece</taxon>
    </lineage>
</organism>
<dbReference type="AlphaFoldDB" id="A0A401ICB9"/>